<keyword evidence="4" id="KW-0808">Transferase</keyword>
<sequence>MFRNSIKRLTFGKKKAKSDVEADVNLGFGLGYRVVRGPDWKWCDQDMHEGYVGTVVEIGGQGLSKTHRNYVRVRWDGGSRHWYRAGHGGKYDLLVFDNAQDGTQHPKVMCDECKTEGIRGVRWKCGSCYNYDLCSACYGGDKHDLSHPFLRIDNPWSKLHHKVPCRMESQKVQAMGIFTGSAVRRGADWRWGEQDGGDGEEGRVHAILSSGTDSGRDTAHVVWPNGEAHEYRVGTEGRVDLKCVRSTSGGGYYRCHMPVFGKIEEPAKRKNCNFKIGEFVKIDVDINTLKILQHGHGGCDSDTYTRKVGRVCAIDKDGDIIVQYADGVQKTYNPQGLGQVWLNAQHVIPTVPNTPTEVKGLSEDVDTSTGSNGGLVNGTLQCKVCLSREACVTFVPCGHLVCCPECSAEVDHCPVCRTNIEHWIRTFIS</sequence>
<dbReference type="PROSITE" id="PS01357">
    <property type="entry name" value="ZF_ZZ_1"/>
    <property type="match status" value="1"/>
</dbReference>
<organism evidence="15 16">
    <name type="scientific">Lymnaea stagnalis</name>
    <name type="common">Great pond snail</name>
    <name type="synonym">Helix stagnalis</name>
    <dbReference type="NCBI Taxonomy" id="6523"/>
    <lineage>
        <taxon>Eukaryota</taxon>
        <taxon>Metazoa</taxon>
        <taxon>Spiralia</taxon>
        <taxon>Lophotrochozoa</taxon>
        <taxon>Mollusca</taxon>
        <taxon>Gastropoda</taxon>
        <taxon>Heterobranchia</taxon>
        <taxon>Euthyneura</taxon>
        <taxon>Panpulmonata</taxon>
        <taxon>Hygrophila</taxon>
        <taxon>Lymnaeoidea</taxon>
        <taxon>Lymnaeidae</taxon>
        <taxon>Lymnaea</taxon>
    </lineage>
</organism>
<dbReference type="Pfam" id="PF00569">
    <property type="entry name" value="ZZ"/>
    <property type="match status" value="1"/>
</dbReference>
<evidence type="ECO:0000256" key="7">
    <source>
        <dbReference type="ARBA" id="ARBA00022771"/>
    </source>
</evidence>
<dbReference type="SMART" id="SM00291">
    <property type="entry name" value="ZnF_ZZ"/>
    <property type="match status" value="1"/>
</dbReference>
<dbReference type="InterPro" id="IPR040847">
    <property type="entry name" value="SH3_15"/>
</dbReference>
<dbReference type="PROSITE" id="PS50135">
    <property type="entry name" value="ZF_ZZ_2"/>
    <property type="match status" value="1"/>
</dbReference>
<dbReference type="PANTHER" id="PTHR24202:SF4">
    <property type="entry name" value="E3 UBIQUITIN-PROTEIN LIGASE MIB2-RELATED"/>
    <property type="match status" value="1"/>
</dbReference>
<feature type="domain" description="ZZ-type" evidence="13">
    <location>
        <begin position="105"/>
        <end position="157"/>
    </location>
</feature>
<proteinExistence type="predicted"/>
<evidence type="ECO:0000256" key="2">
    <source>
        <dbReference type="ARBA" id="ARBA00004906"/>
    </source>
</evidence>
<dbReference type="Pfam" id="PF13920">
    <property type="entry name" value="zf-C3HC4_3"/>
    <property type="match status" value="1"/>
</dbReference>
<dbReference type="SUPFAM" id="SSF57850">
    <property type="entry name" value="RING/U-box"/>
    <property type="match status" value="2"/>
</dbReference>
<evidence type="ECO:0000313" key="16">
    <source>
        <dbReference type="Proteomes" id="UP001497497"/>
    </source>
</evidence>
<reference evidence="15 16" key="1">
    <citation type="submission" date="2024-04" db="EMBL/GenBank/DDBJ databases">
        <authorList>
            <consortium name="Genoscope - CEA"/>
            <person name="William W."/>
        </authorList>
    </citation>
    <scope>NUCLEOTIDE SEQUENCE [LARGE SCALE GENOMIC DNA]</scope>
</reference>
<dbReference type="FunFam" id="2.30.30.40:FF:000044">
    <property type="entry name" value="E3 ubiquitin-protein ligase MIB2, putative"/>
    <property type="match status" value="1"/>
</dbReference>
<evidence type="ECO:0000256" key="11">
    <source>
        <dbReference type="PROSITE-ProRule" id="PRU00228"/>
    </source>
</evidence>
<dbReference type="GO" id="GO:0004842">
    <property type="term" value="F:ubiquitin-protein transferase activity"/>
    <property type="evidence" value="ECO:0007669"/>
    <property type="project" value="InterPro"/>
</dbReference>
<dbReference type="EMBL" id="CAXITT010000593">
    <property type="protein sequence ID" value="CAL1544063.1"/>
    <property type="molecule type" value="Genomic_DNA"/>
</dbReference>
<dbReference type="FunFam" id="2.30.30.40:FF:000078">
    <property type="entry name" value="Putative e3 ubiquitin-protein ligase mib2"/>
    <property type="match status" value="1"/>
</dbReference>
<evidence type="ECO:0000256" key="1">
    <source>
        <dbReference type="ARBA" id="ARBA00004496"/>
    </source>
</evidence>
<keyword evidence="7 11" id="KW-0863">Zinc-finger</keyword>
<dbReference type="GO" id="GO:0005737">
    <property type="term" value="C:cytoplasm"/>
    <property type="evidence" value="ECO:0007669"/>
    <property type="project" value="UniProtKB-SubCell"/>
</dbReference>
<dbReference type="Gene3D" id="3.30.60.90">
    <property type="match status" value="1"/>
</dbReference>
<evidence type="ECO:0000256" key="9">
    <source>
        <dbReference type="ARBA" id="ARBA00022833"/>
    </source>
</evidence>
<dbReference type="InterPro" id="IPR010606">
    <property type="entry name" value="Mib_Herc2"/>
</dbReference>
<evidence type="ECO:0000256" key="10">
    <source>
        <dbReference type="ARBA" id="ARBA00022976"/>
    </source>
</evidence>
<evidence type="ECO:0000256" key="4">
    <source>
        <dbReference type="ARBA" id="ARBA00022679"/>
    </source>
</evidence>
<evidence type="ECO:0000259" key="13">
    <source>
        <dbReference type="PROSITE" id="PS50135"/>
    </source>
</evidence>
<evidence type="ECO:0000259" key="14">
    <source>
        <dbReference type="PROSITE" id="PS51416"/>
    </source>
</evidence>
<dbReference type="Pfam" id="PF06701">
    <property type="entry name" value="MIB_HERC2"/>
    <property type="match status" value="2"/>
</dbReference>
<keyword evidence="9" id="KW-0862">Zinc</keyword>
<name>A0AAV2IB37_LYMST</name>
<comment type="pathway">
    <text evidence="2">Protein modification; protein ubiquitination.</text>
</comment>
<dbReference type="Gene3D" id="1.10.533.10">
    <property type="entry name" value="Death Domain, Fas"/>
    <property type="match status" value="1"/>
</dbReference>
<dbReference type="AlphaFoldDB" id="A0AAV2IB37"/>
<dbReference type="Gene3D" id="1.10.1170.10">
    <property type="entry name" value="Inhibitor Of Apoptosis Protein (2mihbC-IAP-1), Chain A"/>
    <property type="match status" value="1"/>
</dbReference>
<evidence type="ECO:0000256" key="5">
    <source>
        <dbReference type="ARBA" id="ARBA00022723"/>
    </source>
</evidence>
<accession>A0AAV2IB37</accession>
<dbReference type="PROSITE" id="PS51416">
    <property type="entry name" value="MIB_HERC2"/>
    <property type="match status" value="2"/>
</dbReference>
<keyword evidence="10" id="KW-0914">Notch signaling pathway</keyword>
<dbReference type="Pfam" id="PF18346">
    <property type="entry name" value="SH3_15"/>
    <property type="match status" value="1"/>
</dbReference>
<keyword evidence="3" id="KW-0963">Cytoplasm</keyword>
<comment type="caution">
    <text evidence="15">The sequence shown here is derived from an EMBL/GenBank/DDBJ whole genome shotgun (WGS) entry which is preliminary data.</text>
</comment>
<evidence type="ECO:0000259" key="12">
    <source>
        <dbReference type="PROSITE" id="PS50089"/>
    </source>
</evidence>
<evidence type="ECO:0000256" key="6">
    <source>
        <dbReference type="ARBA" id="ARBA00022737"/>
    </source>
</evidence>
<evidence type="ECO:0008006" key="17">
    <source>
        <dbReference type="Google" id="ProtNLM"/>
    </source>
</evidence>
<dbReference type="GO" id="GO:0008270">
    <property type="term" value="F:zinc ion binding"/>
    <property type="evidence" value="ECO:0007669"/>
    <property type="project" value="UniProtKB-KW"/>
</dbReference>
<feature type="domain" description="RING-type" evidence="12">
    <location>
        <begin position="382"/>
        <end position="417"/>
    </location>
</feature>
<dbReference type="GO" id="GO:0007219">
    <property type="term" value="P:Notch signaling pathway"/>
    <property type="evidence" value="ECO:0007669"/>
    <property type="project" value="UniProtKB-KW"/>
</dbReference>
<comment type="subcellular location">
    <subcellularLocation>
        <location evidence="1">Cytoplasm</location>
    </subcellularLocation>
</comment>
<keyword evidence="8" id="KW-0833">Ubl conjugation pathway</keyword>
<dbReference type="InterPro" id="IPR037252">
    <property type="entry name" value="Mib_Herc2_sf"/>
</dbReference>
<dbReference type="InterPro" id="IPR011029">
    <property type="entry name" value="DEATH-like_dom_sf"/>
</dbReference>
<dbReference type="Proteomes" id="UP001497497">
    <property type="component" value="Unassembled WGS sequence"/>
</dbReference>
<feature type="domain" description="MIB/HERC2" evidence="14">
    <location>
        <begin position="169"/>
        <end position="247"/>
    </location>
</feature>
<keyword evidence="16" id="KW-1185">Reference proteome</keyword>
<evidence type="ECO:0000256" key="3">
    <source>
        <dbReference type="ARBA" id="ARBA00022490"/>
    </source>
</evidence>
<dbReference type="CDD" id="cd16510">
    <property type="entry name" value="RING-HC_IAPs"/>
    <property type="match status" value="1"/>
</dbReference>
<keyword evidence="5" id="KW-0479">Metal-binding</keyword>
<feature type="domain" description="MIB/HERC2" evidence="14">
    <location>
        <begin position="20"/>
        <end position="99"/>
    </location>
</feature>
<keyword evidence="6" id="KW-0677">Repeat</keyword>
<dbReference type="InterPro" id="IPR000433">
    <property type="entry name" value="Znf_ZZ"/>
</dbReference>
<dbReference type="InterPro" id="IPR043145">
    <property type="entry name" value="Znf_ZZ_sf"/>
</dbReference>
<dbReference type="SUPFAM" id="SSF159034">
    <property type="entry name" value="Mib/herc2 domain-like"/>
    <property type="match status" value="2"/>
</dbReference>
<dbReference type="Gene3D" id="2.30.30.40">
    <property type="entry name" value="SH3 Domains"/>
    <property type="match status" value="2"/>
</dbReference>
<dbReference type="FunFam" id="1.10.1170.10:FF:000002">
    <property type="entry name" value="Baculoviral IAP repeat containing 7"/>
    <property type="match status" value="1"/>
</dbReference>
<dbReference type="InterPro" id="IPR001841">
    <property type="entry name" value="Znf_RING"/>
</dbReference>
<protein>
    <recommendedName>
        <fullName evidence="17">RING-type E3 ubiquitin transferase</fullName>
    </recommendedName>
</protein>
<evidence type="ECO:0000256" key="8">
    <source>
        <dbReference type="ARBA" id="ARBA00022786"/>
    </source>
</evidence>
<evidence type="ECO:0000313" key="15">
    <source>
        <dbReference type="EMBL" id="CAL1544063.1"/>
    </source>
</evidence>
<dbReference type="GO" id="GO:0016567">
    <property type="term" value="P:protein ubiquitination"/>
    <property type="evidence" value="ECO:0007669"/>
    <property type="project" value="InterPro"/>
</dbReference>
<dbReference type="PANTHER" id="PTHR24202">
    <property type="entry name" value="E3 UBIQUITIN-PROTEIN LIGASE MIB2"/>
    <property type="match status" value="1"/>
</dbReference>
<gene>
    <name evidence="15" type="ORF">GSLYS_00017576001</name>
</gene>
<dbReference type="PROSITE" id="PS50089">
    <property type="entry name" value="ZF_RING_2"/>
    <property type="match status" value="1"/>
</dbReference>
<dbReference type="FunFam" id="3.30.60.90:FF:000004">
    <property type="entry name" value="Putative E3 ubiquitin-protein ligase MIB2"/>
    <property type="match status" value="1"/>
</dbReference>